<proteinExistence type="predicted"/>
<name>A0A5D0CZF8_9BACL</name>
<comment type="caution">
    <text evidence="2">The sequence shown here is derived from an EMBL/GenBank/DDBJ whole genome shotgun (WGS) entry which is preliminary data.</text>
</comment>
<dbReference type="PROSITE" id="PS51186">
    <property type="entry name" value="GNAT"/>
    <property type="match status" value="1"/>
</dbReference>
<dbReference type="GO" id="GO:0016747">
    <property type="term" value="F:acyltransferase activity, transferring groups other than amino-acyl groups"/>
    <property type="evidence" value="ECO:0007669"/>
    <property type="project" value="InterPro"/>
</dbReference>
<dbReference type="InterPro" id="IPR050276">
    <property type="entry name" value="MshD_Acetyltransferase"/>
</dbReference>
<dbReference type="AlphaFoldDB" id="A0A5D0CZF8"/>
<dbReference type="InterPro" id="IPR000182">
    <property type="entry name" value="GNAT_dom"/>
</dbReference>
<dbReference type="PANTHER" id="PTHR43617:SF34">
    <property type="entry name" value="PUTATIVE-RELATED"/>
    <property type="match status" value="1"/>
</dbReference>
<sequence>MEIRKANIVELESILKLSPQALFEGTLGRVRPTDERIKRLVEPLLERGCYYLIAAEKDNLMGWILIGSIKDQFTDEMIGFIYELYVTQEYRGKGISKHLMKSAIEHLQSEGYPEIRLGVFADNHAVRLYKQMGFSERNITMSLRMPCISQAAR</sequence>
<dbReference type="Gene3D" id="3.40.630.30">
    <property type="match status" value="1"/>
</dbReference>
<reference evidence="2 3" key="1">
    <citation type="submission" date="2019-08" db="EMBL/GenBank/DDBJ databases">
        <title>Genome sequencing of Paenibacillus faecis DSM 23593(T).</title>
        <authorList>
            <person name="Kook J.-K."/>
            <person name="Park S.-N."/>
            <person name="Lim Y.K."/>
        </authorList>
    </citation>
    <scope>NUCLEOTIDE SEQUENCE [LARGE SCALE GENOMIC DNA]</scope>
    <source>
        <strain evidence="2 3">DSM 23593</strain>
    </source>
</reference>
<dbReference type="Pfam" id="PF00583">
    <property type="entry name" value="Acetyltransf_1"/>
    <property type="match status" value="1"/>
</dbReference>
<dbReference type="CDD" id="cd04301">
    <property type="entry name" value="NAT_SF"/>
    <property type="match status" value="1"/>
</dbReference>
<dbReference type="PANTHER" id="PTHR43617">
    <property type="entry name" value="L-AMINO ACID N-ACETYLTRANSFERASE"/>
    <property type="match status" value="1"/>
</dbReference>
<dbReference type="OrthoDB" id="156739at2"/>
<dbReference type="InterPro" id="IPR016181">
    <property type="entry name" value="Acyl_CoA_acyltransferase"/>
</dbReference>
<keyword evidence="2" id="KW-0808">Transferase</keyword>
<organism evidence="2 3">
    <name type="scientific">Paenibacillus faecis</name>
    <dbReference type="NCBI Taxonomy" id="862114"/>
    <lineage>
        <taxon>Bacteria</taxon>
        <taxon>Bacillati</taxon>
        <taxon>Bacillota</taxon>
        <taxon>Bacilli</taxon>
        <taxon>Bacillales</taxon>
        <taxon>Paenibacillaceae</taxon>
        <taxon>Paenibacillus</taxon>
    </lineage>
</organism>
<gene>
    <name evidence="2" type="ORF">FRY98_05365</name>
</gene>
<dbReference type="RefSeq" id="WP_148450679.1">
    <property type="nucleotide sequence ID" value="NZ_VSDO01000001.1"/>
</dbReference>
<keyword evidence="3" id="KW-1185">Reference proteome</keyword>
<evidence type="ECO:0000313" key="3">
    <source>
        <dbReference type="Proteomes" id="UP000325218"/>
    </source>
</evidence>
<evidence type="ECO:0000313" key="2">
    <source>
        <dbReference type="EMBL" id="TYA15088.1"/>
    </source>
</evidence>
<dbReference type="SUPFAM" id="SSF55729">
    <property type="entry name" value="Acyl-CoA N-acyltransferases (Nat)"/>
    <property type="match status" value="1"/>
</dbReference>
<dbReference type="EMBL" id="VSDO01000001">
    <property type="protein sequence ID" value="TYA15088.1"/>
    <property type="molecule type" value="Genomic_DNA"/>
</dbReference>
<accession>A0A5D0CZF8</accession>
<feature type="domain" description="N-acetyltransferase" evidence="1">
    <location>
        <begin position="1"/>
        <end position="153"/>
    </location>
</feature>
<protein>
    <submittedName>
        <fullName evidence="2">GNAT family N-acetyltransferase</fullName>
    </submittedName>
</protein>
<evidence type="ECO:0000259" key="1">
    <source>
        <dbReference type="PROSITE" id="PS51186"/>
    </source>
</evidence>
<dbReference type="Proteomes" id="UP000325218">
    <property type="component" value="Unassembled WGS sequence"/>
</dbReference>